<dbReference type="Pfam" id="PF13817">
    <property type="entry name" value="DDE_Tnp_IS66_C"/>
    <property type="match status" value="1"/>
</dbReference>
<evidence type="ECO:0000259" key="1">
    <source>
        <dbReference type="Pfam" id="PF13817"/>
    </source>
</evidence>
<comment type="caution">
    <text evidence="2">The sequence shown here is derived from an EMBL/GenBank/DDBJ whole genome shotgun (WGS) entry which is preliminary data.</text>
</comment>
<reference evidence="2 3" key="1">
    <citation type="submission" date="2022-01" db="EMBL/GenBank/DDBJ databases">
        <title>Whole genome-based taxonomy of the Shewanellaceae.</title>
        <authorList>
            <person name="Martin-Rodriguez A.J."/>
        </authorList>
    </citation>
    <scope>NUCLEOTIDE SEQUENCE [LARGE SCALE GENOMIC DNA]</scope>
    <source>
        <strain evidence="2 3">DSM 17177</strain>
    </source>
</reference>
<dbReference type="RefSeq" id="WP_248943466.1">
    <property type="nucleotide sequence ID" value="NZ_JAKIKS010000321.1"/>
</dbReference>
<name>A0ABT0LK60_9GAMM</name>
<sequence length="57" mass="6341">NHRGAEASAMLYSIIETARANGLIPLDYIAHCLEQLSNSNCNLNSLLPWHHVNLNKV</sequence>
<feature type="domain" description="Transposase IS66 C-terminal" evidence="1">
    <location>
        <begin position="13"/>
        <end position="49"/>
    </location>
</feature>
<proteinExistence type="predicted"/>
<accession>A0ABT0LK60</accession>
<keyword evidence="3" id="KW-1185">Reference proteome</keyword>
<dbReference type="Proteomes" id="UP001203423">
    <property type="component" value="Unassembled WGS sequence"/>
</dbReference>
<gene>
    <name evidence="2" type="ORF">L2764_27300</name>
</gene>
<protein>
    <submittedName>
        <fullName evidence="2">Transposase domain-containing protein</fullName>
    </submittedName>
</protein>
<evidence type="ECO:0000313" key="2">
    <source>
        <dbReference type="EMBL" id="MCL1128045.1"/>
    </source>
</evidence>
<dbReference type="EMBL" id="JAKIKS010000321">
    <property type="protein sequence ID" value="MCL1128045.1"/>
    <property type="molecule type" value="Genomic_DNA"/>
</dbReference>
<feature type="non-terminal residue" evidence="2">
    <location>
        <position position="1"/>
    </location>
</feature>
<organism evidence="2 3">
    <name type="scientific">Shewanella surugensis</name>
    <dbReference type="NCBI Taxonomy" id="212020"/>
    <lineage>
        <taxon>Bacteria</taxon>
        <taxon>Pseudomonadati</taxon>
        <taxon>Pseudomonadota</taxon>
        <taxon>Gammaproteobacteria</taxon>
        <taxon>Alteromonadales</taxon>
        <taxon>Shewanellaceae</taxon>
        <taxon>Shewanella</taxon>
    </lineage>
</organism>
<dbReference type="InterPro" id="IPR039552">
    <property type="entry name" value="IS66_C"/>
</dbReference>
<evidence type="ECO:0000313" key="3">
    <source>
        <dbReference type="Proteomes" id="UP001203423"/>
    </source>
</evidence>